<dbReference type="Proteomes" id="UP000249547">
    <property type="component" value="Unassembled WGS sequence"/>
</dbReference>
<dbReference type="EMBL" id="QLLL01000002">
    <property type="protein sequence ID" value="RAJ08199.1"/>
    <property type="molecule type" value="Genomic_DNA"/>
</dbReference>
<organism evidence="1 2">
    <name type="scientific">Chitinophaga skermanii</name>
    <dbReference type="NCBI Taxonomy" id="331697"/>
    <lineage>
        <taxon>Bacteria</taxon>
        <taxon>Pseudomonadati</taxon>
        <taxon>Bacteroidota</taxon>
        <taxon>Chitinophagia</taxon>
        <taxon>Chitinophagales</taxon>
        <taxon>Chitinophagaceae</taxon>
        <taxon>Chitinophaga</taxon>
    </lineage>
</organism>
<name>A0A327QUB9_9BACT</name>
<gene>
    <name evidence="1" type="ORF">LX64_00846</name>
</gene>
<evidence type="ECO:0000313" key="2">
    <source>
        <dbReference type="Proteomes" id="UP000249547"/>
    </source>
</evidence>
<keyword evidence="2" id="KW-1185">Reference proteome</keyword>
<evidence type="ECO:0000313" key="1">
    <source>
        <dbReference type="EMBL" id="RAJ08199.1"/>
    </source>
</evidence>
<proteinExistence type="predicted"/>
<reference evidence="1 2" key="1">
    <citation type="submission" date="2018-06" db="EMBL/GenBank/DDBJ databases">
        <title>Genomic Encyclopedia of Archaeal and Bacterial Type Strains, Phase II (KMG-II): from individual species to whole genera.</title>
        <authorList>
            <person name="Goeker M."/>
        </authorList>
    </citation>
    <scope>NUCLEOTIDE SEQUENCE [LARGE SCALE GENOMIC DNA]</scope>
    <source>
        <strain evidence="1 2">DSM 23857</strain>
    </source>
</reference>
<protein>
    <submittedName>
        <fullName evidence="1">Uncharacterized protein</fullName>
    </submittedName>
</protein>
<accession>A0A327QUB9</accession>
<comment type="caution">
    <text evidence="1">The sequence shown here is derived from an EMBL/GenBank/DDBJ whole genome shotgun (WGS) entry which is preliminary data.</text>
</comment>
<sequence>MQLGNALSRLQMRSILGGDQKAAFCAAQIVMDCGECPSSCKCDDSWGIEWVCYS</sequence>
<dbReference type="AlphaFoldDB" id="A0A327QUB9"/>